<dbReference type="Pfam" id="PF05656">
    <property type="entry name" value="DUF805"/>
    <property type="match status" value="1"/>
</dbReference>
<evidence type="ECO:0000256" key="1">
    <source>
        <dbReference type="SAM" id="Phobius"/>
    </source>
</evidence>
<keyword evidence="1" id="KW-0472">Membrane</keyword>
<dbReference type="PATRIC" id="fig|1140003.3.peg.578"/>
<organism evidence="2 3">
    <name type="scientific">Enterococcus sulfureus ATCC 49903</name>
    <dbReference type="NCBI Taxonomy" id="1140003"/>
    <lineage>
        <taxon>Bacteria</taxon>
        <taxon>Bacillati</taxon>
        <taxon>Bacillota</taxon>
        <taxon>Bacilli</taxon>
        <taxon>Lactobacillales</taxon>
        <taxon>Enterococcaceae</taxon>
        <taxon>Enterococcus</taxon>
    </lineage>
</organism>
<evidence type="ECO:0000313" key="3">
    <source>
        <dbReference type="Proteomes" id="UP000015961"/>
    </source>
</evidence>
<dbReference type="EMBL" id="ASWO01000001">
    <property type="protein sequence ID" value="EOT87519.1"/>
    <property type="molecule type" value="Genomic_DNA"/>
</dbReference>
<name>S0KVE1_9ENTE</name>
<dbReference type="AlphaFoldDB" id="S0KVE1"/>
<sequence>MIKAYKEYWNNITVMNASATRAQYWWPQLINYFVLFLYTTLTQTYKYIDFMPDGTKVIKELNLVSILFLVLSFLIWLANFTVRARRFHDRNHSNWWVLFYLIPLFGNLIILITLILPSKSDTRWPRNQSQI</sequence>
<feature type="transmembrane region" description="Helical" evidence="1">
    <location>
        <begin position="94"/>
        <end position="116"/>
    </location>
</feature>
<evidence type="ECO:0000313" key="2">
    <source>
        <dbReference type="EMBL" id="EOT87519.1"/>
    </source>
</evidence>
<accession>S0KVE1</accession>
<feature type="transmembrane region" description="Helical" evidence="1">
    <location>
        <begin position="61"/>
        <end position="82"/>
    </location>
</feature>
<dbReference type="PANTHER" id="PTHR34980:SF2">
    <property type="entry name" value="INNER MEMBRANE PROTEIN YHAH-RELATED"/>
    <property type="match status" value="1"/>
</dbReference>
<dbReference type="eggNOG" id="COG3152">
    <property type="taxonomic scope" value="Bacteria"/>
</dbReference>
<evidence type="ECO:0008006" key="4">
    <source>
        <dbReference type="Google" id="ProtNLM"/>
    </source>
</evidence>
<dbReference type="RefSeq" id="WP_016185073.1">
    <property type="nucleotide sequence ID" value="NZ_ASWO01000001.1"/>
</dbReference>
<dbReference type="PANTHER" id="PTHR34980">
    <property type="entry name" value="INNER MEMBRANE PROTEIN-RELATED-RELATED"/>
    <property type="match status" value="1"/>
</dbReference>
<dbReference type="InterPro" id="IPR008523">
    <property type="entry name" value="DUF805"/>
</dbReference>
<keyword evidence="3" id="KW-1185">Reference proteome</keyword>
<keyword evidence="1" id="KW-0812">Transmembrane</keyword>
<dbReference type="OrthoDB" id="2285053at2"/>
<dbReference type="GO" id="GO:0005886">
    <property type="term" value="C:plasma membrane"/>
    <property type="evidence" value="ECO:0007669"/>
    <property type="project" value="TreeGrafter"/>
</dbReference>
<feature type="transmembrane region" description="Helical" evidence="1">
    <location>
        <begin position="24"/>
        <end position="41"/>
    </location>
</feature>
<keyword evidence="1" id="KW-1133">Transmembrane helix</keyword>
<proteinExistence type="predicted"/>
<protein>
    <recommendedName>
        <fullName evidence="4">DUF805 domain-containing protein</fullName>
    </recommendedName>
</protein>
<reference evidence="2 3" key="1">
    <citation type="submission" date="2013-03" db="EMBL/GenBank/DDBJ databases">
        <title>The Genome Sequence of Enterococcus sulfureus ATCC_49903 (PacBio/Illumina hybrid assembly).</title>
        <authorList>
            <consortium name="The Broad Institute Genomics Platform"/>
            <consortium name="The Broad Institute Genome Sequencing Center for Infectious Disease"/>
            <person name="Earl A."/>
            <person name="Russ C."/>
            <person name="Gilmore M."/>
            <person name="Surin D."/>
            <person name="Walker B."/>
            <person name="Young S."/>
            <person name="Zeng Q."/>
            <person name="Gargeya S."/>
            <person name="Fitzgerald M."/>
            <person name="Haas B."/>
            <person name="Abouelleil A."/>
            <person name="Allen A.W."/>
            <person name="Alvarado L."/>
            <person name="Arachchi H.M."/>
            <person name="Berlin A.M."/>
            <person name="Chapman S.B."/>
            <person name="Gainer-Dewar J."/>
            <person name="Goldberg J."/>
            <person name="Griggs A."/>
            <person name="Gujja S."/>
            <person name="Hansen M."/>
            <person name="Howarth C."/>
            <person name="Imamovic A."/>
            <person name="Ireland A."/>
            <person name="Larimer J."/>
            <person name="McCowan C."/>
            <person name="Murphy C."/>
            <person name="Pearson M."/>
            <person name="Poon T.W."/>
            <person name="Priest M."/>
            <person name="Roberts A."/>
            <person name="Saif S."/>
            <person name="Shea T."/>
            <person name="Sisk P."/>
            <person name="Sykes S."/>
            <person name="Wortman J."/>
            <person name="Nusbaum C."/>
            <person name="Birren B."/>
        </authorList>
    </citation>
    <scope>NUCLEOTIDE SEQUENCE [LARGE SCALE GENOMIC DNA]</scope>
    <source>
        <strain evidence="2 3">ATCC 49903</strain>
    </source>
</reference>
<dbReference type="Proteomes" id="UP000015961">
    <property type="component" value="Unassembled WGS sequence"/>
</dbReference>
<gene>
    <name evidence="2" type="ORF">I573_00575</name>
</gene>
<comment type="caution">
    <text evidence="2">The sequence shown here is derived from an EMBL/GenBank/DDBJ whole genome shotgun (WGS) entry which is preliminary data.</text>
</comment>